<organism evidence="1 2">
    <name type="scientific">Acer saccharum</name>
    <name type="common">Sugar maple</name>
    <dbReference type="NCBI Taxonomy" id="4024"/>
    <lineage>
        <taxon>Eukaryota</taxon>
        <taxon>Viridiplantae</taxon>
        <taxon>Streptophyta</taxon>
        <taxon>Embryophyta</taxon>
        <taxon>Tracheophyta</taxon>
        <taxon>Spermatophyta</taxon>
        <taxon>Magnoliopsida</taxon>
        <taxon>eudicotyledons</taxon>
        <taxon>Gunneridae</taxon>
        <taxon>Pentapetalae</taxon>
        <taxon>rosids</taxon>
        <taxon>malvids</taxon>
        <taxon>Sapindales</taxon>
        <taxon>Sapindaceae</taxon>
        <taxon>Hippocastanoideae</taxon>
        <taxon>Acereae</taxon>
        <taxon>Acer</taxon>
    </lineage>
</organism>
<reference evidence="1" key="2">
    <citation type="submission" date="2023-06" db="EMBL/GenBank/DDBJ databases">
        <authorList>
            <person name="Swenson N.G."/>
            <person name="Wegrzyn J.L."/>
            <person name="Mcevoy S.L."/>
        </authorList>
    </citation>
    <scope>NUCLEOTIDE SEQUENCE</scope>
    <source>
        <strain evidence="1">NS2018</strain>
        <tissue evidence="1">Leaf</tissue>
    </source>
</reference>
<keyword evidence="2" id="KW-1185">Reference proteome</keyword>
<proteinExistence type="predicted"/>
<comment type="caution">
    <text evidence="1">The sequence shown here is derived from an EMBL/GenBank/DDBJ whole genome shotgun (WGS) entry which is preliminary data.</text>
</comment>
<accession>A0AA39SIY0</accession>
<gene>
    <name evidence="1" type="ORF">LWI29_032461</name>
</gene>
<protein>
    <submittedName>
        <fullName evidence="1">Uncharacterized protein</fullName>
    </submittedName>
</protein>
<name>A0AA39SIY0_ACESA</name>
<dbReference type="Proteomes" id="UP001168877">
    <property type="component" value="Unassembled WGS sequence"/>
</dbReference>
<dbReference type="AlphaFoldDB" id="A0AA39SIY0"/>
<evidence type="ECO:0000313" key="2">
    <source>
        <dbReference type="Proteomes" id="UP001168877"/>
    </source>
</evidence>
<evidence type="ECO:0000313" key="1">
    <source>
        <dbReference type="EMBL" id="KAK0593931.1"/>
    </source>
</evidence>
<sequence length="104" mass="11651">MGEKAGDGDGEGLDGRLVSVSMGEGLCGKDNASLYWCDLQRAFWFDLVARHLCHAVCDQLGTQSSKNTFPPYVYFHYSRCTAMSFKSLVVLNEKMPIVWMSVEF</sequence>
<reference evidence="1" key="1">
    <citation type="journal article" date="2022" name="Plant J.">
        <title>Strategies of tolerance reflected in two North American maple genomes.</title>
        <authorList>
            <person name="McEvoy S.L."/>
            <person name="Sezen U.U."/>
            <person name="Trouern-Trend A."/>
            <person name="McMahon S.M."/>
            <person name="Schaberg P.G."/>
            <person name="Yang J."/>
            <person name="Wegrzyn J.L."/>
            <person name="Swenson N.G."/>
        </authorList>
    </citation>
    <scope>NUCLEOTIDE SEQUENCE</scope>
    <source>
        <strain evidence="1">NS2018</strain>
    </source>
</reference>
<dbReference type="EMBL" id="JAUESC010000198">
    <property type="protein sequence ID" value="KAK0593931.1"/>
    <property type="molecule type" value="Genomic_DNA"/>
</dbReference>